<organism evidence="1 2">
    <name type="scientific">Paracoccus seriniphilus</name>
    <dbReference type="NCBI Taxonomy" id="184748"/>
    <lineage>
        <taxon>Bacteria</taxon>
        <taxon>Pseudomonadati</taxon>
        <taxon>Pseudomonadota</taxon>
        <taxon>Alphaproteobacteria</taxon>
        <taxon>Rhodobacterales</taxon>
        <taxon>Paracoccaceae</taxon>
        <taxon>Paracoccus</taxon>
    </lineage>
</organism>
<dbReference type="RefSeq" id="WP_143811506.1">
    <property type="nucleotide sequence ID" value="NZ_CP067129.1"/>
</dbReference>
<dbReference type="OrthoDB" id="7779079at2"/>
<dbReference type="AlphaFoldDB" id="A0A239Q2B4"/>
<dbReference type="EMBL" id="FZQB01000025">
    <property type="protein sequence ID" value="SNT76701.1"/>
    <property type="molecule type" value="Genomic_DNA"/>
</dbReference>
<evidence type="ECO:0000313" key="1">
    <source>
        <dbReference type="EMBL" id="SNT76701.1"/>
    </source>
</evidence>
<keyword evidence="2" id="KW-1185">Reference proteome</keyword>
<evidence type="ECO:0000313" key="2">
    <source>
        <dbReference type="Proteomes" id="UP000198307"/>
    </source>
</evidence>
<gene>
    <name evidence="1" type="ORF">SAMN05444959_1258</name>
</gene>
<dbReference type="Proteomes" id="UP000198307">
    <property type="component" value="Unassembled WGS sequence"/>
</dbReference>
<name>A0A239Q2B4_9RHOB</name>
<reference evidence="1 2" key="1">
    <citation type="submission" date="2017-07" db="EMBL/GenBank/DDBJ databases">
        <authorList>
            <person name="Sun Z.S."/>
            <person name="Albrecht U."/>
            <person name="Echele G."/>
            <person name="Lee C.C."/>
        </authorList>
    </citation>
    <scope>NUCLEOTIDE SEQUENCE [LARGE SCALE GENOMIC DNA]</scope>
    <source>
        <strain evidence="1 2">DSM 14827</strain>
    </source>
</reference>
<protein>
    <recommendedName>
        <fullName evidence="3">SGNH hydrolase-type esterase domain-containing protein</fullName>
    </recommendedName>
</protein>
<proteinExistence type="predicted"/>
<sequence length="324" mass="35570">MPSVQHMRGTRAALDALANAGGLLPFQIYVLTDEQRIAVAFTERSYRTFSPDAPLYPRAAISRSTVIGLSGHSFSDAGWGHAAGKLGADGNTIPDHGGILLSDIWGVDLSVDPDAIPYTFLPFSSEAARYAMNGPERTASYDGPLWVAPFGSQATGRMWDPGTTEWTEQRNTLVAYASEAAAAGRAYMVLPTLWPPQATSGPEYFEDINQKTQRLREEIEAAVPGFKVWVCPRGMLFEYALQTYGTSVYGGDALHPRRPDESPTRYTTWAFSRMDDMFMTQERWDTTGDPAELADLTDKAWELLTSYEWCGMGGAEVITATPDP</sequence>
<accession>A0A239Q2B4</accession>
<evidence type="ECO:0008006" key="3">
    <source>
        <dbReference type="Google" id="ProtNLM"/>
    </source>
</evidence>